<keyword evidence="3" id="KW-1185">Reference proteome</keyword>
<proteinExistence type="predicted"/>
<reference evidence="2 3" key="1">
    <citation type="submission" date="2024-06" db="EMBL/GenBank/DDBJ databases">
        <title>The Natural Products Discovery Center: Release of the First 8490 Sequenced Strains for Exploring Actinobacteria Biosynthetic Diversity.</title>
        <authorList>
            <person name="Kalkreuter E."/>
            <person name="Kautsar S.A."/>
            <person name="Yang D."/>
            <person name="Bader C.D."/>
            <person name="Teijaro C.N."/>
            <person name="Fluegel L."/>
            <person name="Davis C.M."/>
            <person name="Simpson J.R."/>
            <person name="Lauterbach L."/>
            <person name="Steele A.D."/>
            <person name="Gui C."/>
            <person name="Meng S."/>
            <person name="Li G."/>
            <person name="Viehrig K."/>
            <person name="Ye F."/>
            <person name="Su P."/>
            <person name="Kiefer A.F."/>
            <person name="Nichols A."/>
            <person name="Cepeda A.J."/>
            <person name="Yan W."/>
            <person name="Fan B."/>
            <person name="Jiang Y."/>
            <person name="Adhikari A."/>
            <person name="Zheng C.-J."/>
            <person name="Schuster L."/>
            <person name="Cowan T.M."/>
            <person name="Smanski M.J."/>
            <person name="Chevrette M.G."/>
            <person name="De Carvalho L.P.S."/>
            <person name="Shen B."/>
        </authorList>
    </citation>
    <scope>NUCLEOTIDE SEQUENCE [LARGE SCALE GENOMIC DNA]</scope>
    <source>
        <strain evidence="2 3">NPDC038104</strain>
    </source>
</reference>
<keyword evidence="1" id="KW-0812">Transmembrane</keyword>
<feature type="transmembrane region" description="Helical" evidence="1">
    <location>
        <begin position="483"/>
        <end position="504"/>
    </location>
</feature>
<organism evidence="2 3">
    <name type="scientific">Streptomyces fragilis</name>
    <dbReference type="NCBI Taxonomy" id="67301"/>
    <lineage>
        <taxon>Bacteria</taxon>
        <taxon>Bacillati</taxon>
        <taxon>Actinomycetota</taxon>
        <taxon>Actinomycetes</taxon>
        <taxon>Kitasatosporales</taxon>
        <taxon>Streptomycetaceae</taxon>
        <taxon>Streptomyces</taxon>
    </lineage>
</organism>
<feature type="transmembrane region" description="Helical" evidence="1">
    <location>
        <begin position="163"/>
        <end position="181"/>
    </location>
</feature>
<dbReference type="EMBL" id="JBEZUR010000004">
    <property type="protein sequence ID" value="MEU3553520.1"/>
    <property type="molecule type" value="Genomic_DNA"/>
</dbReference>
<feature type="transmembrane region" description="Helical" evidence="1">
    <location>
        <begin position="307"/>
        <end position="325"/>
    </location>
</feature>
<feature type="transmembrane region" description="Helical" evidence="1">
    <location>
        <begin position="226"/>
        <end position="244"/>
    </location>
</feature>
<feature type="transmembrane region" description="Helical" evidence="1">
    <location>
        <begin position="94"/>
        <end position="123"/>
    </location>
</feature>
<dbReference type="RefSeq" id="WP_245967349.1">
    <property type="nucleotide sequence ID" value="NZ_BEVZ01000001.1"/>
</dbReference>
<feature type="transmembrane region" description="Helical" evidence="1">
    <location>
        <begin position="50"/>
        <end position="73"/>
    </location>
</feature>
<keyword evidence="1" id="KW-0472">Membrane</keyword>
<name>A0ABV2YCR4_9ACTN</name>
<protein>
    <submittedName>
        <fullName evidence="2">Transporter</fullName>
    </submittedName>
</protein>
<feature type="transmembrane region" description="Helical" evidence="1">
    <location>
        <begin position="449"/>
        <end position="477"/>
    </location>
</feature>
<evidence type="ECO:0000313" key="2">
    <source>
        <dbReference type="EMBL" id="MEU3553520.1"/>
    </source>
</evidence>
<keyword evidence="1" id="KW-1133">Transmembrane helix</keyword>
<evidence type="ECO:0000256" key="1">
    <source>
        <dbReference type="SAM" id="Phobius"/>
    </source>
</evidence>
<evidence type="ECO:0000313" key="3">
    <source>
        <dbReference type="Proteomes" id="UP001550850"/>
    </source>
</evidence>
<comment type="caution">
    <text evidence="2">The sequence shown here is derived from an EMBL/GenBank/DDBJ whole genome shotgun (WGS) entry which is preliminary data.</text>
</comment>
<feature type="transmembrane region" description="Helical" evidence="1">
    <location>
        <begin position="408"/>
        <end position="428"/>
    </location>
</feature>
<sequence length="525" mass="54219">MVRLKLSIVRNGLRQSGGRRAAYIASAVVVLLLAAFLLLGLLVLRGHPHAASVVVPLTAVLALGWAVMPLFSASGDETLDATRLVLLPLRPRPLVRALLAASLVGIGPLFTLCLLTGSAIAVAHGPAGAVTGVVAVVLALLTCVALARAVVTANTRLLSSRRGRDLAVVSGLIVAIGAQAVNFGVQRLGSSGLAQLDPFAEVLRWVPPASAIGAVDAASEGAYGTAAAQLGLTAVALVLALRWWSATLTRLMTAPDSSTLQAAEPAAARAGRRPGGWGLTRLLPPGRVRTVMERSLRYAWRDPKTRAALVVSLAVGLIVPLFNALQGSGSVYLACFAAGMLGSMMYNQFGQDYSGFWMVAMTISSPRDALRELWGRALALVSYAVPYSVLVCVATVAVLGEWGKLSEALGLSLALLGAMMATGAWASVRHPYSIPPEGNRNVAPGQVGLVWMAIFGGMAAAAVLSAPVIALTVWLHVAGHAGAWSWLLLPVGAAYGALLTVTGLRLAAPRAAARLPEILAAVSKG</sequence>
<feature type="transmembrane region" description="Helical" evidence="1">
    <location>
        <begin position="331"/>
        <end position="349"/>
    </location>
</feature>
<dbReference type="Proteomes" id="UP001550850">
    <property type="component" value="Unassembled WGS sequence"/>
</dbReference>
<gene>
    <name evidence="2" type="ORF">AB0E65_04675</name>
</gene>
<accession>A0ABV2YCR4</accession>
<feature type="transmembrane region" description="Helical" evidence="1">
    <location>
        <begin position="21"/>
        <end position="44"/>
    </location>
</feature>
<feature type="transmembrane region" description="Helical" evidence="1">
    <location>
        <begin position="129"/>
        <end position="151"/>
    </location>
</feature>
<feature type="transmembrane region" description="Helical" evidence="1">
    <location>
        <begin position="377"/>
        <end position="402"/>
    </location>
</feature>